<sequence length="49" mass="5194">MVLAFYRAAKHLAYAVAAGVDVAVIVGRRGFTLVEGGSAVGKIVVDYRR</sequence>
<dbReference type="EMBL" id="FMAF01000002">
    <property type="protein sequence ID" value="SCB14123.1"/>
    <property type="molecule type" value="Genomic_DNA"/>
</dbReference>
<evidence type="ECO:0000313" key="1">
    <source>
        <dbReference type="EMBL" id="SCB14123.1"/>
    </source>
</evidence>
<accession>A0A1C3UF67</accession>
<dbReference type="Proteomes" id="UP000199205">
    <property type="component" value="Unassembled WGS sequence"/>
</dbReference>
<organism evidence="1 2">
    <name type="scientific">Rhizobium lusitanum</name>
    <dbReference type="NCBI Taxonomy" id="293958"/>
    <lineage>
        <taxon>Bacteria</taxon>
        <taxon>Pseudomonadati</taxon>
        <taxon>Pseudomonadota</taxon>
        <taxon>Alphaproteobacteria</taxon>
        <taxon>Hyphomicrobiales</taxon>
        <taxon>Rhizobiaceae</taxon>
        <taxon>Rhizobium/Agrobacterium group</taxon>
        <taxon>Rhizobium</taxon>
    </lineage>
</organism>
<reference evidence="1 2" key="1">
    <citation type="submission" date="2016-08" db="EMBL/GenBank/DDBJ databases">
        <authorList>
            <person name="Seilhamer J.J."/>
        </authorList>
    </citation>
    <scope>NUCLEOTIDE SEQUENCE [LARGE SCALE GENOMIC DNA]</scope>
    <source>
        <strain evidence="1 2">P1-7</strain>
    </source>
</reference>
<dbReference type="AlphaFoldDB" id="A0A1C3UF67"/>
<evidence type="ECO:0000313" key="2">
    <source>
        <dbReference type="Proteomes" id="UP000199205"/>
    </source>
</evidence>
<name>A0A1C3UF67_9HYPH</name>
<protein>
    <submittedName>
        <fullName evidence="1">Uncharacterized protein</fullName>
    </submittedName>
</protein>
<gene>
    <name evidence="1" type="ORF">GA0061101_102273</name>
</gene>
<proteinExistence type="predicted"/>